<organism evidence="2 3">
    <name type="scientific">Lophium mytilinum</name>
    <dbReference type="NCBI Taxonomy" id="390894"/>
    <lineage>
        <taxon>Eukaryota</taxon>
        <taxon>Fungi</taxon>
        <taxon>Dikarya</taxon>
        <taxon>Ascomycota</taxon>
        <taxon>Pezizomycotina</taxon>
        <taxon>Dothideomycetes</taxon>
        <taxon>Pleosporomycetidae</taxon>
        <taxon>Mytilinidiales</taxon>
        <taxon>Mytilinidiaceae</taxon>
        <taxon>Lophium</taxon>
    </lineage>
</organism>
<dbReference type="AlphaFoldDB" id="A0A6A6Q9G7"/>
<name>A0A6A6Q9G7_9PEZI</name>
<evidence type="ECO:0000313" key="3">
    <source>
        <dbReference type="Proteomes" id="UP000799750"/>
    </source>
</evidence>
<reference evidence="2" key="1">
    <citation type="journal article" date="2020" name="Stud. Mycol.">
        <title>101 Dothideomycetes genomes: a test case for predicting lifestyles and emergence of pathogens.</title>
        <authorList>
            <person name="Haridas S."/>
            <person name="Albert R."/>
            <person name="Binder M."/>
            <person name="Bloem J."/>
            <person name="Labutti K."/>
            <person name="Salamov A."/>
            <person name="Andreopoulos B."/>
            <person name="Baker S."/>
            <person name="Barry K."/>
            <person name="Bills G."/>
            <person name="Bluhm B."/>
            <person name="Cannon C."/>
            <person name="Castanera R."/>
            <person name="Culley D."/>
            <person name="Daum C."/>
            <person name="Ezra D."/>
            <person name="Gonzalez J."/>
            <person name="Henrissat B."/>
            <person name="Kuo A."/>
            <person name="Liang C."/>
            <person name="Lipzen A."/>
            <person name="Lutzoni F."/>
            <person name="Magnuson J."/>
            <person name="Mondo S."/>
            <person name="Nolan M."/>
            <person name="Ohm R."/>
            <person name="Pangilinan J."/>
            <person name="Park H.-J."/>
            <person name="Ramirez L."/>
            <person name="Alfaro M."/>
            <person name="Sun H."/>
            <person name="Tritt A."/>
            <person name="Yoshinaga Y."/>
            <person name="Zwiers L.-H."/>
            <person name="Turgeon B."/>
            <person name="Goodwin S."/>
            <person name="Spatafora J."/>
            <person name="Crous P."/>
            <person name="Grigoriev I."/>
        </authorList>
    </citation>
    <scope>NUCLEOTIDE SEQUENCE</scope>
    <source>
        <strain evidence="2">CBS 269.34</strain>
    </source>
</reference>
<evidence type="ECO:0000313" key="2">
    <source>
        <dbReference type="EMBL" id="KAF2488616.1"/>
    </source>
</evidence>
<sequence length="145" mass="16308">MTRIDERTPLLPINVVEKEPLPTDDRSYFSWEIWEPKKLSRQEYALIASISALAGFIASILNLSMKNPLLLCRFGLYQLAHLLPACLYIALPNCVVFLIAAPFVVQSSQVRLYRCGGVFCYLLVSFCAAWAFGTSVRTGNSVCRR</sequence>
<proteinExistence type="predicted"/>
<evidence type="ECO:0000256" key="1">
    <source>
        <dbReference type="SAM" id="Phobius"/>
    </source>
</evidence>
<keyword evidence="1" id="KW-0812">Transmembrane</keyword>
<feature type="transmembrane region" description="Helical" evidence="1">
    <location>
        <begin position="44"/>
        <end position="62"/>
    </location>
</feature>
<keyword evidence="1" id="KW-1133">Transmembrane helix</keyword>
<accession>A0A6A6Q9G7</accession>
<keyword evidence="1" id="KW-0472">Membrane</keyword>
<feature type="transmembrane region" description="Helical" evidence="1">
    <location>
        <begin position="112"/>
        <end position="132"/>
    </location>
</feature>
<feature type="transmembrane region" description="Helical" evidence="1">
    <location>
        <begin position="82"/>
        <end position="105"/>
    </location>
</feature>
<keyword evidence="3" id="KW-1185">Reference proteome</keyword>
<protein>
    <submittedName>
        <fullName evidence="2">Uncharacterized protein</fullName>
    </submittedName>
</protein>
<dbReference type="Proteomes" id="UP000799750">
    <property type="component" value="Unassembled WGS sequence"/>
</dbReference>
<dbReference type="EMBL" id="MU004202">
    <property type="protein sequence ID" value="KAF2488616.1"/>
    <property type="molecule type" value="Genomic_DNA"/>
</dbReference>
<gene>
    <name evidence="2" type="ORF">BU16DRAFT_223891</name>
</gene>